<sequence length="103" mass="11452">MKQNLCLLALAAVLAVVASNGHSPHMDMMMNNMKACEEERGVKVSEEDIEFLKKHACPESESFQVSKDGKPDYNAFEEEVNKSSAPEDKKLDILSKAKTCFTN</sequence>
<accession>A0A7R9D4E0</accession>
<reference evidence="2" key="1">
    <citation type="submission" date="2020-11" db="EMBL/GenBank/DDBJ databases">
        <authorList>
            <person name="Tran Van P."/>
        </authorList>
    </citation>
    <scope>NUCLEOTIDE SEQUENCE</scope>
</reference>
<organism evidence="2">
    <name type="scientific">Timema cristinae</name>
    <name type="common">Walking stick</name>
    <dbReference type="NCBI Taxonomy" id="61476"/>
    <lineage>
        <taxon>Eukaryota</taxon>
        <taxon>Metazoa</taxon>
        <taxon>Ecdysozoa</taxon>
        <taxon>Arthropoda</taxon>
        <taxon>Hexapoda</taxon>
        <taxon>Insecta</taxon>
        <taxon>Pterygota</taxon>
        <taxon>Neoptera</taxon>
        <taxon>Polyneoptera</taxon>
        <taxon>Phasmatodea</taxon>
        <taxon>Timematodea</taxon>
        <taxon>Timematoidea</taxon>
        <taxon>Timematidae</taxon>
        <taxon>Timema</taxon>
    </lineage>
</organism>
<protein>
    <submittedName>
        <fullName evidence="2">Uncharacterized protein</fullName>
    </submittedName>
</protein>
<gene>
    <name evidence="2" type="ORF">TCEB3V08_LOCUS9140</name>
</gene>
<feature type="signal peptide" evidence="1">
    <location>
        <begin position="1"/>
        <end position="19"/>
    </location>
</feature>
<name>A0A7R9D4E0_TIMCR</name>
<evidence type="ECO:0000256" key="1">
    <source>
        <dbReference type="SAM" id="SignalP"/>
    </source>
</evidence>
<dbReference type="EMBL" id="OC320271">
    <property type="protein sequence ID" value="CAD7407685.1"/>
    <property type="molecule type" value="Genomic_DNA"/>
</dbReference>
<proteinExistence type="predicted"/>
<evidence type="ECO:0000313" key="2">
    <source>
        <dbReference type="EMBL" id="CAD7407685.1"/>
    </source>
</evidence>
<feature type="chain" id="PRO_5031146086" evidence="1">
    <location>
        <begin position="20"/>
        <end position="103"/>
    </location>
</feature>
<dbReference type="AlphaFoldDB" id="A0A7R9D4E0"/>
<keyword evidence="1" id="KW-0732">Signal</keyword>